<gene>
    <name evidence="3" type="ORF">VFH_I345760</name>
</gene>
<dbReference type="GO" id="GO:0009451">
    <property type="term" value="P:RNA modification"/>
    <property type="evidence" value="ECO:0007669"/>
    <property type="project" value="InterPro"/>
</dbReference>
<feature type="repeat" description="PPR" evidence="2">
    <location>
        <begin position="226"/>
        <end position="262"/>
    </location>
</feature>
<dbReference type="GO" id="GO:0003723">
    <property type="term" value="F:RNA binding"/>
    <property type="evidence" value="ECO:0007669"/>
    <property type="project" value="InterPro"/>
</dbReference>
<keyword evidence="4" id="KW-1185">Reference proteome</keyword>
<dbReference type="NCBIfam" id="TIGR00756">
    <property type="entry name" value="PPR"/>
    <property type="match status" value="4"/>
</dbReference>
<dbReference type="FunFam" id="1.25.40.10:FF:000285">
    <property type="entry name" value="Pentatricopeptide repeat-containing protein, chloroplastic"/>
    <property type="match status" value="1"/>
</dbReference>
<dbReference type="FunFam" id="1.25.40.10:FF:000353">
    <property type="entry name" value="Pentatricopeptide repeat-containing protein At4g39530"/>
    <property type="match status" value="1"/>
</dbReference>
<dbReference type="PANTHER" id="PTHR47926">
    <property type="entry name" value="PENTATRICOPEPTIDE REPEAT-CONTAINING PROTEIN"/>
    <property type="match status" value="1"/>
</dbReference>
<dbReference type="FunFam" id="1.25.40.10:FF:000073">
    <property type="entry name" value="Pentatricopeptide repeat-containing protein chloroplastic"/>
    <property type="match status" value="1"/>
</dbReference>
<sequence>MRTWVVCHLQLKHITRSFQNFVLHQYQPRKSSSFHSFSSQNNQSRIFSTVRVLFLPYDPSMLSCCYRRFCIATHLFDKMPQRVFDVREVHFQLVADCIKLSLRKPNIVTAVVVHCAALKIGALAYLPTSTSLFTLYSKAGDFTSSRDLFEDIHNKDVISWNAIIAASLENKCYITAVEFFEKMIKDQTRFDSTTLLLMASTLSHMKNFDQGKAIHCVSMKSGMLVDISLCNALINMYAKCGDLNCSDSEYLFEEMEYKDAVSWNSIMRGCLYNGDPDKSLCYFIRMTFSEEMADHVSLSCAISACSSLGELNFGECIHGQGIKLGYKDSSHVSVANSLISLYSQCGAVDVAETVFREIAYKDIVSWNAMMEGYASNENIHEVFDLMVEMQTTGSFRPDIVTLTTILPLCAELMLSRKGRTIHGYAIRRQMLSDHLPLRNGLIDMYSKCNLVEKAELLFNSPKERDLVSWNAMISGYSLNKYSEKAQSLFKELLCCSSNCSSSTVISILSSCNSPNSLNFGKSVHSWQLKSGFLNHILSVNLLMQMYINCGNLTSGFSILQEISSIADVASWNTIIVGCVKGDHFQKALETFMLMRQKPHFNYDSITVVNVLSAIANMELLNQGKSLHSLAVKSPFGSDTRVQNSLITMYDRCKDINSARKVFKFHSSSNLCTWNCMISALSHNKKSREALELFHCLPFKPNEFTVISILSACTQIGLLRRGKQVHAYMFRYGYQENSFISAALVDMYSNCGRLDNAIRVFRHSMKSESAWNSMIAAYGNHGNGEKAIKLFHEMCESGIKVTKSTFVSLLSACSHSGFVSQGLGYYECMLEKYGIKPEAEHQVYVVDMLGRSGRIHEAYEFTKGLQSNASSGVWGMLLSVCNYHGEIKLGKKVAEHLFKMEPENVGYYISLSNMYVAAGSWKDATELRQSIYDQGLRKCAGYSLIDVGLG</sequence>
<evidence type="ECO:0000256" key="1">
    <source>
        <dbReference type="ARBA" id="ARBA00022737"/>
    </source>
</evidence>
<feature type="repeat" description="PPR" evidence="2">
    <location>
        <begin position="766"/>
        <end position="800"/>
    </location>
</feature>
<evidence type="ECO:0008006" key="5">
    <source>
        <dbReference type="Google" id="ProtNLM"/>
    </source>
</evidence>
<evidence type="ECO:0000256" key="2">
    <source>
        <dbReference type="PROSITE-ProRule" id="PRU00708"/>
    </source>
</evidence>
<evidence type="ECO:0000313" key="4">
    <source>
        <dbReference type="Proteomes" id="UP001157006"/>
    </source>
</evidence>
<proteinExistence type="predicted"/>
<accession>A0AAV0YUX2</accession>
<feature type="repeat" description="PPR" evidence="2">
    <location>
        <begin position="362"/>
        <end position="396"/>
    </location>
</feature>
<dbReference type="Proteomes" id="UP001157006">
    <property type="component" value="Chromosome 1L"/>
</dbReference>
<dbReference type="FunFam" id="1.25.40.10:FF:000640">
    <property type="entry name" value="Tetratricopeptide repeat (TPR)-like superfamily protein"/>
    <property type="match status" value="1"/>
</dbReference>
<dbReference type="Pfam" id="PF13041">
    <property type="entry name" value="PPR_2"/>
    <property type="match status" value="2"/>
</dbReference>
<keyword evidence="1" id="KW-0677">Repeat</keyword>
<dbReference type="Gene3D" id="1.25.40.10">
    <property type="entry name" value="Tetratricopeptide repeat domain"/>
    <property type="match status" value="6"/>
</dbReference>
<dbReference type="InterPro" id="IPR002885">
    <property type="entry name" value="PPR_rpt"/>
</dbReference>
<evidence type="ECO:0000313" key="3">
    <source>
        <dbReference type="EMBL" id="CAI8588399.1"/>
    </source>
</evidence>
<organism evidence="3 4">
    <name type="scientific">Vicia faba</name>
    <name type="common">Broad bean</name>
    <name type="synonym">Faba vulgaris</name>
    <dbReference type="NCBI Taxonomy" id="3906"/>
    <lineage>
        <taxon>Eukaryota</taxon>
        <taxon>Viridiplantae</taxon>
        <taxon>Streptophyta</taxon>
        <taxon>Embryophyta</taxon>
        <taxon>Tracheophyta</taxon>
        <taxon>Spermatophyta</taxon>
        <taxon>Magnoliopsida</taxon>
        <taxon>eudicotyledons</taxon>
        <taxon>Gunneridae</taxon>
        <taxon>Pentapetalae</taxon>
        <taxon>rosids</taxon>
        <taxon>fabids</taxon>
        <taxon>Fabales</taxon>
        <taxon>Fabaceae</taxon>
        <taxon>Papilionoideae</taxon>
        <taxon>50 kb inversion clade</taxon>
        <taxon>NPAAA clade</taxon>
        <taxon>Hologalegina</taxon>
        <taxon>IRL clade</taxon>
        <taxon>Fabeae</taxon>
        <taxon>Vicia</taxon>
    </lineage>
</organism>
<dbReference type="Pfam" id="PF20431">
    <property type="entry name" value="E_motif"/>
    <property type="match status" value="1"/>
</dbReference>
<dbReference type="PANTHER" id="PTHR47926:SF481">
    <property type="entry name" value="TETRATRICOPEPTIDE-LIKE HELICAL DOMAIN SUPERFAMILY"/>
    <property type="match status" value="1"/>
</dbReference>
<dbReference type="InterPro" id="IPR046848">
    <property type="entry name" value="E_motif"/>
</dbReference>
<dbReference type="FunFam" id="1.25.40.10:FF:000975">
    <property type="entry name" value="Pentatricopeptide repeat-containing protein"/>
    <property type="match status" value="1"/>
</dbReference>
<dbReference type="InterPro" id="IPR011990">
    <property type="entry name" value="TPR-like_helical_dom_sf"/>
</dbReference>
<reference evidence="3 4" key="1">
    <citation type="submission" date="2023-01" db="EMBL/GenBank/DDBJ databases">
        <authorList>
            <person name="Kreplak J."/>
        </authorList>
    </citation>
    <scope>NUCLEOTIDE SEQUENCE [LARGE SCALE GENOMIC DNA]</scope>
</reference>
<dbReference type="InterPro" id="IPR046960">
    <property type="entry name" value="PPR_At4g14850-like_plant"/>
</dbReference>
<dbReference type="PROSITE" id="PS51375">
    <property type="entry name" value="PPR"/>
    <property type="match status" value="4"/>
</dbReference>
<dbReference type="AlphaFoldDB" id="A0AAV0YUX2"/>
<protein>
    <recommendedName>
        <fullName evidence="5">Pentatricopeptide repeat-containing protein</fullName>
    </recommendedName>
</protein>
<feature type="repeat" description="PPR" evidence="2">
    <location>
        <begin position="567"/>
        <end position="597"/>
    </location>
</feature>
<name>A0AAV0YUX2_VICFA</name>
<dbReference type="Pfam" id="PF01535">
    <property type="entry name" value="PPR"/>
    <property type="match status" value="7"/>
</dbReference>
<dbReference type="EMBL" id="OX451736">
    <property type="protein sequence ID" value="CAI8588399.1"/>
    <property type="molecule type" value="Genomic_DNA"/>
</dbReference>